<protein>
    <recommendedName>
        <fullName evidence="3">Nicastrin</fullName>
    </recommendedName>
</protein>
<comment type="caution">
    <text evidence="1">The sequence shown here is derived from an EMBL/GenBank/DDBJ whole genome shotgun (WGS) entry which is preliminary data.</text>
</comment>
<feature type="non-terminal residue" evidence="1">
    <location>
        <position position="1"/>
    </location>
</feature>
<reference evidence="1 2" key="1">
    <citation type="journal article" date="2021" name="BMC Biol.">
        <title>Horizontally acquired antibacterial genes associated with adaptive radiation of ladybird beetles.</title>
        <authorList>
            <person name="Li H.S."/>
            <person name="Tang X.F."/>
            <person name="Huang Y.H."/>
            <person name="Xu Z.Y."/>
            <person name="Chen M.L."/>
            <person name="Du X.Y."/>
            <person name="Qiu B.Y."/>
            <person name="Chen P.T."/>
            <person name="Zhang W."/>
            <person name="Slipinski A."/>
            <person name="Escalona H.E."/>
            <person name="Waterhouse R.M."/>
            <person name="Zwick A."/>
            <person name="Pang H."/>
        </authorList>
    </citation>
    <scope>NUCLEOTIDE SEQUENCE [LARGE SCALE GENOMIC DNA]</scope>
    <source>
        <strain evidence="1">SYSU2018</strain>
    </source>
</reference>
<keyword evidence="2" id="KW-1185">Reference proteome</keyword>
<evidence type="ECO:0008006" key="3">
    <source>
        <dbReference type="Google" id="ProtNLM"/>
    </source>
</evidence>
<gene>
    <name evidence="1" type="ORF">HHI36_005056</name>
</gene>
<organism evidence="1 2">
    <name type="scientific">Cryptolaemus montrouzieri</name>
    <dbReference type="NCBI Taxonomy" id="559131"/>
    <lineage>
        <taxon>Eukaryota</taxon>
        <taxon>Metazoa</taxon>
        <taxon>Ecdysozoa</taxon>
        <taxon>Arthropoda</taxon>
        <taxon>Hexapoda</taxon>
        <taxon>Insecta</taxon>
        <taxon>Pterygota</taxon>
        <taxon>Neoptera</taxon>
        <taxon>Endopterygota</taxon>
        <taxon>Coleoptera</taxon>
        <taxon>Polyphaga</taxon>
        <taxon>Cucujiformia</taxon>
        <taxon>Coccinelloidea</taxon>
        <taxon>Coccinellidae</taxon>
        <taxon>Scymninae</taxon>
        <taxon>Scymnini</taxon>
        <taxon>Cryptolaemus</taxon>
    </lineage>
</organism>
<evidence type="ECO:0000313" key="2">
    <source>
        <dbReference type="Proteomes" id="UP001516400"/>
    </source>
</evidence>
<sequence>TSISSAVDLVLCDPRLAPSLSWEVLSYAYVSDYLPVQVNDTYCKTNHQNSIPRWNLKSAVCELFAENVD</sequence>
<dbReference type="AlphaFoldDB" id="A0ABD2NTJ8"/>
<evidence type="ECO:0000313" key="1">
    <source>
        <dbReference type="EMBL" id="KAL3281852.1"/>
    </source>
</evidence>
<dbReference type="Proteomes" id="UP001516400">
    <property type="component" value="Unassembled WGS sequence"/>
</dbReference>
<proteinExistence type="predicted"/>
<name>A0ABD2NTJ8_9CUCU</name>
<accession>A0ABD2NTJ8</accession>
<dbReference type="EMBL" id="JABFTP020000144">
    <property type="protein sequence ID" value="KAL3281852.1"/>
    <property type="molecule type" value="Genomic_DNA"/>
</dbReference>